<dbReference type="InterPro" id="IPR008489">
    <property type="entry name" value="DUF771"/>
</dbReference>
<evidence type="ECO:0008006" key="3">
    <source>
        <dbReference type="Google" id="ProtNLM"/>
    </source>
</evidence>
<organism evidence="1 2">
    <name type="scientific">Lactococcus garvieae</name>
    <dbReference type="NCBI Taxonomy" id="1363"/>
    <lineage>
        <taxon>Bacteria</taxon>
        <taxon>Bacillati</taxon>
        <taxon>Bacillota</taxon>
        <taxon>Bacilli</taxon>
        <taxon>Lactobacillales</taxon>
        <taxon>Streptococcaceae</taxon>
        <taxon>Lactococcus</taxon>
    </lineage>
</organism>
<dbReference type="EMBL" id="BLXU01000012">
    <property type="protein sequence ID" value="GFO52525.1"/>
    <property type="molecule type" value="Genomic_DNA"/>
</dbReference>
<gene>
    <name evidence="1" type="primary">pi207_2</name>
    <name evidence="1" type="ORF">ikelab_18000</name>
</gene>
<accession>A0A6L2ZXV9</accession>
<evidence type="ECO:0000313" key="1">
    <source>
        <dbReference type="EMBL" id="GFO52525.1"/>
    </source>
</evidence>
<dbReference type="RefSeq" id="WP_165707158.1">
    <property type="nucleotide sequence ID" value="NZ_BLXU01000012.1"/>
</dbReference>
<protein>
    <recommendedName>
        <fullName evidence="3">DUF771 domain-containing protein</fullName>
    </recommendedName>
</protein>
<dbReference type="Pfam" id="PF05595">
    <property type="entry name" value="DUF771"/>
    <property type="match status" value="1"/>
</dbReference>
<dbReference type="Proteomes" id="UP000504756">
    <property type="component" value="Unassembled WGS sequence"/>
</dbReference>
<name>A0A6L2ZXV9_9LACT</name>
<dbReference type="AlphaFoldDB" id="A0A6L2ZXV9"/>
<comment type="caution">
    <text evidence="1">The sequence shown here is derived from an EMBL/GenBank/DDBJ whole genome shotgun (WGS) entry which is preliminary data.</text>
</comment>
<sequence>MEQQMLSAQVTIIIPEDKVLVDKVEYQELKKSKEITWNSMQEFCRYAGWNSVTMTKILLKPEVRNIIDISRNDNGWAYYGLGKGNHWWFIADKAKEFIKNDLKNYIGK</sequence>
<evidence type="ECO:0000313" key="2">
    <source>
        <dbReference type="Proteomes" id="UP000504756"/>
    </source>
</evidence>
<proteinExistence type="predicted"/>
<reference evidence="1 2" key="1">
    <citation type="submission" date="2020-06" db="EMBL/GenBank/DDBJ databases">
        <title>Draft genome sequence of Lactic acid bacteria from Okinawan-style tofu.</title>
        <authorList>
            <person name="Takara I."/>
            <person name="Ikematsu S."/>
        </authorList>
    </citation>
    <scope>NUCLEOTIDE SEQUENCE [LARGE SCALE GENOMIC DNA]</scope>
    <source>
        <strain evidence="2">lg38</strain>
    </source>
</reference>